<dbReference type="AlphaFoldDB" id="A0A2N8PH81"/>
<feature type="transmembrane region" description="Helical" evidence="11">
    <location>
        <begin position="340"/>
        <end position="360"/>
    </location>
</feature>
<comment type="caution">
    <text evidence="13">The sequence shown here is derived from an EMBL/GenBank/DDBJ whole genome shotgun (WGS) entry which is preliminary data.</text>
</comment>
<feature type="transmembrane region" description="Helical" evidence="11">
    <location>
        <begin position="680"/>
        <end position="698"/>
    </location>
</feature>
<protein>
    <recommendedName>
        <fullName evidence="12">Peptidase M48 domain-containing protein</fullName>
    </recommendedName>
</protein>
<keyword evidence="2" id="KW-1003">Cell membrane</keyword>
<feature type="transmembrane region" description="Helical" evidence="11">
    <location>
        <begin position="29"/>
        <end position="54"/>
    </location>
</feature>
<evidence type="ECO:0000313" key="13">
    <source>
        <dbReference type="EMBL" id="PNE40382.1"/>
    </source>
</evidence>
<dbReference type="GO" id="GO:0046872">
    <property type="term" value="F:metal ion binding"/>
    <property type="evidence" value="ECO:0007669"/>
    <property type="project" value="UniProtKB-KW"/>
</dbReference>
<feature type="transmembrane region" description="Helical" evidence="11">
    <location>
        <begin position="413"/>
        <end position="431"/>
    </location>
</feature>
<dbReference type="RefSeq" id="WP_102922988.1">
    <property type="nucleotide sequence ID" value="NZ_LJSN01000002.1"/>
</dbReference>
<dbReference type="CDD" id="cd07329">
    <property type="entry name" value="M56_like"/>
    <property type="match status" value="1"/>
</dbReference>
<dbReference type="PANTHER" id="PTHR43221:SF2">
    <property type="entry name" value="PROTEASE HTPX HOMOLOG"/>
    <property type="match status" value="1"/>
</dbReference>
<keyword evidence="4 11" id="KW-0812">Transmembrane</keyword>
<evidence type="ECO:0000256" key="1">
    <source>
        <dbReference type="ARBA" id="ARBA00001947"/>
    </source>
</evidence>
<evidence type="ECO:0000259" key="12">
    <source>
        <dbReference type="Pfam" id="PF01435"/>
    </source>
</evidence>
<sequence>MSAASAPAVGAAVGMPHPFRMPSGTSLRFALLILSTSTAMAAQLGGSVGTAAYFGLGGDIGSLTGGLTCAAGHIRDTATEPGKFARTCPQPGLGHETVLELAALATLWLAVGVVYWLLPAYRIRRRRLRPLPVDGLADIRRTLDELVAVAELRCRVCFVVDWRAQQPSGLAFGRVGRRQVMLSAGLLRLHRQDPEAFRAIVLHELAHLRNRDVDIAFVTLICYRLFIVAVAIPVAVTAPFALLVGWLLVPSGGLALFQLLQILAQCALAATVAVTSTAVLRSRELYADARVAVWTGGASSLRRVLAARHGRQPVGHRLPPFLRPHPPAEKRLAALGDTRLLFGFGPWEAFGLALTCSLVYERIAQWTEEAARLTGRGNPLTAVLPSVVLGGGVAMGIWHAVLAARLNRGRWQGAHRTGLAMAAGLVVGTFGDRLQSTALVLGVADSLPVQLSWWLILGAVGYGFVRWNAATARVWAPVVLAGRRPLLLVGGGCAVGVALLSICLAHVYAAGIPGFQLLSLPRPLNLFPTPLDFLGYVYSTAFILTPPQWVIALIVVTVGFPLAARLGARLSARRRAGAPAAGPERFLLQAVSAEDAAALLAPPRLRSSAALGHGVVFGAAAGLGLWLWHLFCALVVPWPIAWVGTVFPVYQLALAVLLQLAVGFVVAWRHARGELRALHGILGTLGAGLVVPLAAITARDHFACVRWGTGHAACRVVPDVAFAVSATPLVMAWTAGLAVLLIPVWTALRDRGRRRVAPM</sequence>
<keyword evidence="6" id="KW-0378">Hydrolase</keyword>
<evidence type="ECO:0000256" key="9">
    <source>
        <dbReference type="ARBA" id="ARBA00023049"/>
    </source>
</evidence>
<feature type="transmembrane region" description="Helical" evidence="11">
    <location>
        <begin position="648"/>
        <end position="668"/>
    </location>
</feature>
<evidence type="ECO:0000256" key="8">
    <source>
        <dbReference type="ARBA" id="ARBA00022989"/>
    </source>
</evidence>
<feature type="transmembrane region" description="Helical" evidence="11">
    <location>
        <begin position="487"/>
        <end position="515"/>
    </location>
</feature>
<feature type="transmembrane region" description="Helical" evidence="11">
    <location>
        <begin position="614"/>
        <end position="636"/>
    </location>
</feature>
<evidence type="ECO:0000313" key="14">
    <source>
        <dbReference type="Proteomes" id="UP000236047"/>
    </source>
</evidence>
<organism evidence="13 14">
    <name type="scientific">Streptomyces noursei</name>
    <name type="common">Streptomyces albulus</name>
    <dbReference type="NCBI Taxonomy" id="1971"/>
    <lineage>
        <taxon>Bacteria</taxon>
        <taxon>Bacillati</taxon>
        <taxon>Actinomycetota</taxon>
        <taxon>Actinomycetes</taxon>
        <taxon>Kitasatosporales</taxon>
        <taxon>Streptomycetaceae</taxon>
        <taxon>Streptomyces</taxon>
    </lineage>
</organism>
<feature type="domain" description="Peptidase M48" evidence="12">
    <location>
        <begin position="138"/>
        <end position="336"/>
    </location>
</feature>
<dbReference type="InterPro" id="IPR050083">
    <property type="entry name" value="HtpX_protease"/>
</dbReference>
<evidence type="ECO:0000256" key="4">
    <source>
        <dbReference type="ARBA" id="ARBA00022692"/>
    </source>
</evidence>
<evidence type="ECO:0000256" key="6">
    <source>
        <dbReference type="ARBA" id="ARBA00022801"/>
    </source>
</evidence>
<keyword evidence="14" id="KW-1185">Reference proteome</keyword>
<evidence type="ECO:0000256" key="10">
    <source>
        <dbReference type="ARBA" id="ARBA00023136"/>
    </source>
</evidence>
<feature type="transmembrane region" description="Helical" evidence="11">
    <location>
        <begin position="451"/>
        <end position="475"/>
    </location>
</feature>
<dbReference type="Gene3D" id="3.30.2010.10">
    <property type="entry name" value="Metalloproteases ('zincins'), catalytic domain"/>
    <property type="match status" value="1"/>
</dbReference>
<dbReference type="Proteomes" id="UP000236047">
    <property type="component" value="Unassembled WGS sequence"/>
</dbReference>
<feature type="transmembrane region" description="Helical" evidence="11">
    <location>
        <begin position="535"/>
        <end position="564"/>
    </location>
</feature>
<keyword evidence="5" id="KW-0479">Metal-binding</keyword>
<dbReference type="Pfam" id="PF01435">
    <property type="entry name" value="Peptidase_M48"/>
    <property type="match status" value="1"/>
</dbReference>
<evidence type="ECO:0000256" key="11">
    <source>
        <dbReference type="SAM" id="Phobius"/>
    </source>
</evidence>
<feature type="transmembrane region" description="Helical" evidence="11">
    <location>
        <begin position="730"/>
        <end position="748"/>
    </location>
</feature>
<evidence type="ECO:0000256" key="2">
    <source>
        <dbReference type="ARBA" id="ARBA00022475"/>
    </source>
</evidence>
<name>A0A2N8PH81_STRNR</name>
<evidence type="ECO:0000256" key="5">
    <source>
        <dbReference type="ARBA" id="ARBA00022723"/>
    </source>
</evidence>
<dbReference type="GO" id="GO:0006508">
    <property type="term" value="P:proteolysis"/>
    <property type="evidence" value="ECO:0007669"/>
    <property type="project" value="UniProtKB-KW"/>
</dbReference>
<feature type="transmembrane region" description="Helical" evidence="11">
    <location>
        <begin position="101"/>
        <end position="121"/>
    </location>
</feature>
<keyword evidence="9" id="KW-0482">Metalloprotease</keyword>
<gene>
    <name evidence="13" type="ORF">AOB60_05330</name>
</gene>
<dbReference type="PANTHER" id="PTHR43221">
    <property type="entry name" value="PROTEASE HTPX"/>
    <property type="match status" value="1"/>
</dbReference>
<comment type="cofactor">
    <cofactor evidence="1">
        <name>Zn(2+)</name>
        <dbReference type="ChEBI" id="CHEBI:29105"/>
    </cofactor>
</comment>
<accession>A0A2N8PH81</accession>
<evidence type="ECO:0000256" key="7">
    <source>
        <dbReference type="ARBA" id="ARBA00022833"/>
    </source>
</evidence>
<keyword evidence="7" id="KW-0862">Zinc</keyword>
<proteinExistence type="predicted"/>
<feature type="transmembrane region" description="Helical" evidence="11">
    <location>
        <begin position="255"/>
        <end position="280"/>
    </location>
</feature>
<feature type="transmembrane region" description="Helical" evidence="11">
    <location>
        <begin position="225"/>
        <end position="249"/>
    </location>
</feature>
<dbReference type="GO" id="GO:0004222">
    <property type="term" value="F:metalloendopeptidase activity"/>
    <property type="evidence" value="ECO:0007669"/>
    <property type="project" value="InterPro"/>
</dbReference>
<evidence type="ECO:0000256" key="3">
    <source>
        <dbReference type="ARBA" id="ARBA00022670"/>
    </source>
</evidence>
<dbReference type="EMBL" id="LJSN01000002">
    <property type="protein sequence ID" value="PNE40382.1"/>
    <property type="molecule type" value="Genomic_DNA"/>
</dbReference>
<reference evidence="14" key="1">
    <citation type="submission" date="2015-09" db="EMBL/GenBank/DDBJ databases">
        <authorList>
            <person name="Graham D.E."/>
            <person name="Mahan K.M."/>
            <person name="Klingeman D.M."/>
            <person name="Fida T."/>
            <person name="Giannone R.J."/>
            <person name="Hettich R.L."/>
            <person name="Parry R.J."/>
            <person name="Spain J.C."/>
        </authorList>
    </citation>
    <scope>NUCLEOTIDE SEQUENCE [LARGE SCALE GENOMIC DNA]</scope>
    <source>
        <strain evidence="14">JCM 4701</strain>
    </source>
</reference>
<keyword evidence="8 11" id="KW-1133">Transmembrane helix</keyword>
<feature type="transmembrane region" description="Helical" evidence="11">
    <location>
        <begin position="380"/>
        <end position="401"/>
    </location>
</feature>
<keyword evidence="3" id="KW-0645">Protease</keyword>
<keyword evidence="10 11" id="KW-0472">Membrane</keyword>
<dbReference type="InterPro" id="IPR001915">
    <property type="entry name" value="Peptidase_M48"/>
</dbReference>